<evidence type="ECO:0000313" key="1">
    <source>
        <dbReference type="EMBL" id="KAJ3611052.1"/>
    </source>
</evidence>
<keyword evidence="2" id="KW-1185">Reference proteome</keyword>
<sequence>MVNCKPEHILLVNCKPEHILLVNCKPEHILLVNCKPEHILMVNCKPEHILLVNCKPEHILMVTFPLDVCWRALRLLPTDVVTLEVEELAHLHPRGLEVELVALLHPGAWRWSWWPTSTKGPGGGVGGPPPPRGLEVELVAHLHPTGGPRLLLNGAHVVTTIY</sequence>
<dbReference type="AlphaFoldDB" id="A0A9Q0IRY6"/>
<protein>
    <submittedName>
        <fullName evidence="1">Uncharacterized protein</fullName>
    </submittedName>
</protein>
<dbReference type="EMBL" id="JANIIK010000037">
    <property type="protein sequence ID" value="KAJ3611052.1"/>
    <property type="molecule type" value="Genomic_DNA"/>
</dbReference>
<comment type="caution">
    <text evidence="1">The sequence shown here is derived from an EMBL/GenBank/DDBJ whole genome shotgun (WGS) entry which is preliminary data.</text>
</comment>
<evidence type="ECO:0000313" key="2">
    <source>
        <dbReference type="Proteomes" id="UP001148018"/>
    </source>
</evidence>
<gene>
    <name evidence="1" type="ORF">NHX12_021068</name>
</gene>
<accession>A0A9Q0IRY6</accession>
<proteinExistence type="predicted"/>
<dbReference type="Proteomes" id="UP001148018">
    <property type="component" value="Unassembled WGS sequence"/>
</dbReference>
<name>A0A9Q0IRY6_9TELE</name>
<organism evidence="1 2">
    <name type="scientific">Muraenolepis orangiensis</name>
    <name type="common">Patagonian moray cod</name>
    <dbReference type="NCBI Taxonomy" id="630683"/>
    <lineage>
        <taxon>Eukaryota</taxon>
        <taxon>Metazoa</taxon>
        <taxon>Chordata</taxon>
        <taxon>Craniata</taxon>
        <taxon>Vertebrata</taxon>
        <taxon>Euteleostomi</taxon>
        <taxon>Actinopterygii</taxon>
        <taxon>Neopterygii</taxon>
        <taxon>Teleostei</taxon>
        <taxon>Neoteleostei</taxon>
        <taxon>Acanthomorphata</taxon>
        <taxon>Zeiogadaria</taxon>
        <taxon>Gadariae</taxon>
        <taxon>Gadiformes</taxon>
        <taxon>Muraenolepidoidei</taxon>
        <taxon>Muraenolepididae</taxon>
        <taxon>Muraenolepis</taxon>
    </lineage>
</organism>
<reference evidence="1" key="1">
    <citation type="submission" date="2022-07" db="EMBL/GenBank/DDBJ databases">
        <title>Chromosome-level genome of Muraenolepis orangiensis.</title>
        <authorList>
            <person name="Kim J."/>
        </authorList>
    </citation>
    <scope>NUCLEOTIDE SEQUENCE</scope>
    <source>
        <strain evidence="1">KU_S4_2022</strain>
        <tissue evidence="1">Muscle</tissue>
    </source>
</reference>